<organism evidence="2 3">
    <name type="scientific">Mycolicibacterium cyprinidarum</name>
    <dbReference type="NCBI Taxonomy" id="2860311"/>
    <lineage>
        <taxon>Bacteria</taxon>
        <taxon>Bacillati</taxon>
        <taxon>Actinomycetota</taxon>
        <taxon>Actinomycetes</taxon>
        <taxon>Mycobacteriales</taxon>
        <taxon>Mycobacteriaceae</taxon>
        <taxon>Mycolicibacterium</taxon>
    </lineage>
</organism>
<accession>A0ABQ4V4W2</accession>
<gene>
    <name evidence="2" type="ORF">NGTWS1702_32570</name>
</gene>
<evidence type="ECO:0000313" key="2">
    <source>
        <dbReference type="EMBL" id="GJF09248.1"/>
    </source>
</evidence>
<evidence type="ECO:0000256" key="1">
    <source>
        <dbReference type="ARBA" id="ARBA00023002"/>
    </source>
</evidence>
<dbReference type="Pfam" id="PF12900">
    <property type="entry name" value="Pyridox_ox_2"/>
    <property type="match status" value="1"/>
</dbReference>
<dbReference type="InterPro" id="IPR012349">
    <property type="entry name" value="Split_barrel_FMN-bd"/>
</dbReference>
<dbReference type="InterPro" id="IPR052019">
    <property type="entry name" value="F420H2_bilvrd_red/Heme_oxyg"/>
</dbReference>
<dbReference type="Gene3D" id="2.30.110.10">
    <property type="entry name" value="Electron Transport, Fmn-binding Protein, Chain A"/>
    <property type="match status" value="1"/>
</dbReference>
<proteinExistence type="predicted"/>
<name>A0ABQ4V4W2_9MYCO</name>
<comment type="caution">
    <text evidence="2">The sequence shown here is derived from an EMBL/GenBank/DDBJ whole genome shotgun (WGS) entry which is preliminary data.</text>
</comment>
<dbReference type="PANTHER" id="PTHR35176:SF6">
    <property type="entry name" value="HEME OXYGENASE HI_0854-RELATED"/>
    <property type="match status" value="1"/>
</dbReference>
<protein>
    <submittedName>
        <fullName evidence="2">Pyridoxamine 5'-phosphate oxidase</fullName>
    </submittedName>
</protein>
<dbReference type="SUPFAM" id="SSF50475">
    <property type="entry name" value="FMN-binding split barrel"/>
    <property type="match status" value="1"/>
</dbReference>
<keyword evidence="1" id="KW-0560">Oxidoreductase</keyword>
<sequence>MPGRSRWLADGMAKMTGDEREQYLADVHVGVIAVERTDRAPLAVPIWYGYRPGGEVLLWTESESLKHKLIRDAGRFSITVQDEQPPYKYVTAEGDVTGIGPAEDADVRAIAVRYLGQEAGGLFTDQNLTPTSIIIRMRPQRWLSTDYSK</sequence>
<reference evidence="2 3" key="1">
    <citation type="submission" date="2021-08" db="EMBL/GenBank/DDBJ databases">
        <title>Draft genome sequence of Mycolicibacterium sp. NGTWS1702 strain.</title>
        <authorList>
            <person name="Matsumoto M."/>
            <person name="Tang B.C.C."/>
            <person name="Machida Y."/>
            <person name="Matoyama H."/>
            <person name="Kishihara T."/>
            <person name="Sato S."/>
            <person name="Kondo I."/>
            <person name="Sano M."/>
            <person name="Kato G."/>
        </authorList>
    </citation>
    <scope>NUCLEOTIDE SEQUENCE [LARGE SCALE GENOMIC DNA]</scope>
    <source>
        <strain evidence="2 3">NGTWSNA01</strain>
    </source>
</reference>
<dbReference type="EMBL" id="BPRH01003410">
    <property type="protein sequence ID" value="GJF09248.1"/>
    <property type="molecule type" value="Genomic_DNA"/>
</dbReference>
<dbReference type="PANTHER" id="PTHR35176">
    <property type="entry name" value="HEME OXYGENASE HI_0854-RELATED"/>
    <property type="match status" value="1"/>
</dbReference>
<evidence type="ECO:0000313" key="3">
    <source>
        <dbReference type="Proteomes" id="UP001060504"/>
    </source>
</evidence>
<dbReference type="Proteomes" id="UP001060504">
    <property type="component" value="Unassembled WGS sequence"/>
</dbReference>
<keyword evidence="3" id="KW-1185">Reference proteome</keyword>
<dbReference type="InterPro" id="IPR024747">
    <property type="entry name" value="Pyridox_Oxase-rel"/>
</dbReference>